<evidence type="ECO:0000313" key="2">
    <source>
        <dbReference type="EMBL" id="ASV74202.1"/>
    </source>
</evidence>
<dbReference type="EMBL" id="CP018477">
    <property type="protein sequence ID" value="ASV74202.1"/>
    <property type="molecule type" value="Genomic_DNA"/>
</dbReference>
<feature type="chain" id="PRO_5012922485" description="PEP-CTERM protein-sorting domain-containing protein" evidence="1">
    <location>
        <begin position="27"/>
        <end position="229"/>
    </location>
</feature>
<keyword evidence="3" id="KW-1185">Reference proteome</keyword>
<feature type="signal peptide" evidence="1">
    <location>
        <begin position="1"/>
        <end position="26"/>
    </location>
</feature>
<organism evidence="2 3">
    <name type="scientific">Thermogutta terrifontis</name>
    <dbReference type="NCBI Taxonomy" id="1331910"/>
    <lineage>
        <taxon>Bacteria</taxon>
        <taxon>Pseudomonadati</taxon>
        <taxon>Planctomycetota</taxon>
        <taxon>Planctomycetia</taxon>
        <taxon>Pirellulales</taxon>
        <taxon>Thermoguttaceae</taxon>
        <taxon>Thermogutta</taxon>
    </lineage>
</organism>
<protein>
    <recommendedName>
        <fullName evidence="4">PEP-CTERM protein-sorting domain-containing protein</fullName>
    </recommendedName>
</protein>
<accession>A0A286RE27</accession>
<evidence type="ECO:0000313" key="3">
    <source>
        <dbReference type="Proteomes" id="UP000215086"/>
    </source>
</evidence>
<reference evidence="2 3" key="1">
    <citation type="journal article" name="Front. Microbiol.">
        <title>Sugar Metabolism of the First Thermophilic Planctomycete Thermogutta terrifontis: Comparative Genomic and Transcriptomic Approaches.</title>
        <authorList>
            <person name="Elcheninov A.G."/>
            <person name="Menzel P."/>
            <person name="Gudbergsdottir S.R."/>
            <person name="Slesarev A.I."/>
            <person name="Kadnikov V.V."/>
            <person name="Krogh A."/>
            <person name="Bonch-Osmolovskaya E.A."/>
            <person name="Peng X."/>
            <person name="Kublanov I.V."/>
        </authorList>
    </citation>
    <scope>NUCLEOTIDE SEQUENCE [LARGE SCALE GENOMIC DNA]</scope>
    <source>
        <strain evidence="2 3">R1</strain>
    </source>
</reference>
<dbReference type="RefSeq" id="WP_157731825.1">
    <property type="nucleotide sequence ID" value="NZ_CP018477.1"/>
</dbReference>
<evidence type="ECO:0008006" key="4">
    <source>
        <dbReference type="Google" id="ProtNLM"/>
    </source>
</evidence>
<proteinExistence type="predicted"/>
<dbReference type="AlphaFoldDB" id="A0A286RE27"/>
<evidence type="ECO:0000256" key="1">
    <source>
        <dbReference type="SAM" id="SignalP"/>
    </source>
</evidence>
<dbReference type="Proteomes" id="UP000215086">
    <property type="component" value="Chromosome"/>
</dbReference>
<gene>
    <name evidence="2" type="ORF">THTE_1600</name>
</gene>
<dbReference type="NCBIfam" id="TIGR02595">
    <property type="entry name" value="PEP_CTERM"/>
    <property type="match status" value="1"/>
</dbReference>
<dbReference type="KEGG" id="ttf:THTE_1600"/>
<dbReference type="InterPro" id="IPR013424">
    <property type="entry name" value="Ice-binding_C"/>
</dbReference>
<sequence length="229" mass="25370">MRTFRVLGLFVVLSGLSFWGSQDAHAGIVWVNPDDYAVGSQITPPFVTLTAVLGNTNQNPPDGRVLALVDDKGHYPSTIHFFGWHVIPPVNTDQVSWRGKWANLQAVFDSPVSYVAMDFYRNDFYGGANPDEIGFILAFDAANNLIWNEWVYLEEFVDWKTVEISLPNPQIKKVVAGGVYVKKAIDQDILIRRLGYSIEPIPEPSALVALAGGAAALAILRRRKTTRPA</sequence>
<keyword evidence="1" id="KW-0732">Signal</keyword>
<name>A0A286RE27_9BACT</name>